<dbReference type="EMBL" id="JBHUMX010000002">
    <property type="protein sequence ID" value="MFD2627327.1"/>
    <property type="molecule type" value="Genomic_DNA"/>
</dbReference>
<proteinExistence type="predicted"/>
<protein>
    <submittedName>
        <fullName evidence="1">Uncharacterized protein</fullName>
    </submittedName>
</protein>
<sequence>MIALLPWLIEHHQWLIALLHWLIEHHHWLIALLHWLIAQRWLIKLCTCPITPLP</sequence>
<evidence type="ECO:0000313" key="1">
    <source>
        <dbReference type="EMBL" id="MFD2627327.1"/>
    </source>
</evidence>
<keyword evidence="2" id="KW-1185">Reference proteome</keyword>
<comment type="caution">
    <text evidence="1">The sequence shown here is derived from an EMBL/GenBank/DDBJ whole genome shotgun (WGS) entry which is preliminary data.</text>
</comment>
<accession>A0ABW5PVD3</accession>
<dbReference type="RefSeq" id="WP_379559956.1">
    <property type="nucleotide sequence ID" value="NZ_JBHUMX010000002.1"/>
</dbReference>
<dbReference type="Proteomes" id="UP001597451">
    <property type="component" value="Unassembled WGS sequence"/>
</dbReference>
<organism evidence="1 2">
    <name type="scientific">Oceanobacillus kapialis</name>
    <dbReference type="NCBI Taxonomy" id="481353"/>
    <lineage>
        <taxon>Bacteria</taxon>
        <taxon>Bacillati</taxon>
        <taxon>Bacillota</taxon>
        <taxon>Bacilli</taxon>
        <taxon>Bacillales</taxon>
        <taxon>Bacillaceae</taxon>
        <taxon>Oceanobacillus</taxon>
    </lineage>
</organism>
<gene>
    <name evidence="1" type="ORF">ACFSUN_00815</name>
</gene>
<name>A0ABW5PVD3_9BACI</name>
<evidence type="ECO:0000313" key="2">
    <source>
        <dbReference type="Proteomes" id="UP001597451"/>
    </source>
</evidence>
<reference evidence="2" key="1">
    <citation type="journal article" date="2019" name="Int. J. Syst. Evol. Microbiol.">
        <title>The Global Catalogue of Microorganisms (GCM) 10K type strain sequencing project: providing services to taxonomists for standard genome sequencing and annotation.</title>
        <authorList>
            <consortium name="The Broad Institute Genomics Platform"/>
            <consortium name="The Broad Institute Genome Sequencing Center for Infectious Disease"/>
            <person name="Wu L."/>
            <person name="Ma J."/>
        </authorList>
    </citation>
    <scope>NUCLEOTIDE SEQUENCE [LARGE SCALE GENOMIC DNA]</scope>
    <source>
        <strain evidence="2">TISTR 1858</strain>
    </source>
</reference>